<protein>
    <submittedName>
        <fullName evidence="1">Uncharacterized protein</fullName>
    </submittedName>
</protein>
<proteinExistence type="predicted"/>
<evidence type="ECO:0000313" key="2">
    <source>
        <dbReference type="Proteomes" id="UP001241605"/>
    </source>
</evidence>
<dbReference type="EMBL" id="CP124616">
    <property type="protein sequence ID" value="WGW03989.1"/>
    <property type="molecule type" value="Genomic_DNA"/>
</dbReference>
<sequence>MARVVRRPAVWVKAEIGRKRYVQKGRLPGFHLLEGGTSSVSAAVPSEFSSDRLERETRLSAKMPFTVSASKTPASFEAGASNLGFGGDSPARP</sequence>
<dbReference type="RefSeq" id="WP_282300620.1">
    <property type="nucleotide sequence ID" value="NZ_CP124616.1"/>
</dbReference>
<name>A0ABY8QH67_9RHOB</name>
<keyword evidence="2" id="KW-1185">Reference proteome</keyword>
<reference evidence="1 2" key="1">
    <citation type="submission" date="2023-05" db="EMBL/GenBank/DDBJ databases">
        <title>YMD87, complete Genome.</title>
        <authorList>
            <person name="Zhang J."/>
            <person name="Xu X."/>
        </authorList>
    </citation>
    <scope>NUCLEOTIDE SEQUENCE [LARGE SCALE GENOMIC DNA]</scope>
    <source>
        <strain evidence="1 2">YMD87</strain>
    </source>
</reference>
<organism evidence="1 2">
    <name type="scientific">Tropicibacter oceani</name>
    <dbReference type="NCBI Taxonomy" id="3058420"/>
    <lineage>
        <taxon>Bacteria</taxon>
        <taxon>Pseudomonadati</taxon>
        <taxon>Pseudomonadota</taxon>
        <taxon>Alphaproteobacteria</taxon>
        <taxon>Rhodobacterales</taxon>
        <taxon>Roseobacteraceae</taxon>
        <taxon>Tropicibacter</taxon>
    </lineage>
</organism>
<accession>A0ABY8QH67</accession>
<gene>
    <name evidence="1" type="ORF">QF118_00175</name>
</gene>
<evidence type="ECO:0000313" key="1">
    <source>
        <dbReference type="EMBL" id="WGW03989.1"/>
    </source>
</evidence>
<dbReference type="Proteomes" id="UP001241605">
    <property type="component" value="Chromosome"/>
</dbReference>